<feature type="region of interest" description="Disordered" evidence="1">
    <location>
        <begin position="1"/>
        <end position="46"/>
    </location>
</feature>
<organism evidence="2 3">
    <name type="scientific">Canna indica</name>
    <name type="common">Indian-shot</name>
    <dbReference type="NCBI Taxonomy" id="4628"/>
    <lineage>
        <taxon>Eukaryota</taxon>
        <taxon>Viridiplantae</taxon>
        <taxon>Streptophyta</taxon>
        <taxon>Embryophyta</taxon>
        <taxon>Tracheophyta</taxon>
        <taxon>Spermatophyta</taxon>
        <taxon>Magnoliopsida</taxon>
        <taxon>Liliopsida</taxon>
        <taxon>Zingiberales</taxon>
        <taxon>Cannaceae</taxon>
        <taxon>Canna</taxon>
    </lineage>
</organism>
<dbReference type="Proteomes" id="UP001327560">
    <property type="component" value="Chromosome 3"/>
</dbReference>
<dbReference type="AlphaFoldDB" id="A0AAQ3K538"/>
<protein>
    <submittedName>
        <fullName evidence="2">Uncharacterized protein</fullName>
    </submittedName>
</protein>
<gene>
    <name evidence="2" type="ORF">Cni_G10753</name>
</gene>
<feature type="region of interest" description="Disordered" evidence="1">
    <location>
        <begin position="58"/>
        <end position="165"/>
    </location>
</feature>
<name>A0AAQ3K538_9LILI</name>
<evidence type="ECO:0000313" key="2">
    <source>
        <dbReference type="EMBL" id="WOL02034.1"/>
    </source>
</evidence>
<dbReference type="EMBL" id="CP136892">
    <property type="protein sequence ID" value="WOL02034.1"/>
    <property type="molecule type" value="Genomic_DNA"/>
</dbReference>
<sequence>MLCSRLAQLPPAEAEPVDEAATAAGSVGEAEQSERTLGGRLRPLSFPVAFPPQAAAAAAAAGSGEWDASCLPQEPRRAERVSRNRRLPPPHRRRQLLPAKKETSSLFHGACAGKSDPGVESKPGNQCSLRPRCESGSSSKSNGDSTSGPVDLNTKCVNKSTDNAS</sequence>
<feature type="compositionally biased region" description="Polar residues" evidence="1">
    <location>
        <begin position="155"/>
        <end position="165"/>
    </location>
</feature>
<reference evidence="2 3" key="1">
    <citation type="submission" date="2023-10" db="EMBL/GenBank/DDBJ databases">
        <title>Chromosome-scale genome assembly provides insights into flower coloration mechanisms of Canna indica.</title>
        <authorList>
            <person name="Li C."/>
        </authorList>
    </citation>
    <scope>NUCLEOTIDE SEQUENCE [LARGE SCALE GENOMIC DNA]</scope>
    <source>
        <tissue evidence="2">Flower</tissue>
    </source>
</reference>
<keyword evidence="3" id="KW-1185">Reference proteome</keyword>
<feature type="compositionally biased region" description="Low complexity" evidence="1">
    <location>
        <begin position="10"/>
        <end position="24"/>
    </location>
</feature>
<evidence type="ECO:0000313" key="3">
    <source>
        <dbReference type="Proteomes" id="UP001327560"/>
    </source>
</evidence>
<feature type="compositionally biased region" description="Basic residues" evidence="1">
    <location>
        <begin position="83"/>
        <end position="95"/>
    </location>
</feature>
<feature type="compositionally biased region" description="Low complexity" evidence="1">
    <location>
        <begin position="135"/>
        <end position="148"/>
    </location>
</feature>
<proteinExistence type="predicted"/>
<evidence type="ECO:0000256" key="1">
    <source>
        <dbReference type="SAM" id="MobiDB-lite"/>
    </source>
</evidence>
<accession>A0AAQ3K538</accession>